<gene>
    <name evidence="2" type="ORF">QTP81_04435</name>
</gene>
<sequence length="173" mass="19622">MQRRNFTSIVFCSLLALGLAGCNSTAEFDNNTLGKVLNYQQQTALFVYSDHDVTAESVLPLMRVNGQDIHLVTTGSVTVVPLQPGVHKVSLHSKETPFDYRDDAFYAAEIEVKQGQQLYFRWQEDNQMFVTFERPMLTRGDYNYGFVTADVAMTDIENGRFSKFTVSELVEVQ</sequence>
<evidence type="ECO:0000256" key="1">
    <source>
        <dbReference type="SAM" id="SignalP"/>
    </source>
</evidence>
<protein>
    <recommendedName>
        <fullName evidence="4">DUF2846 domain-containing protein</fullName>
    </recommendedName>
</protein>
<dbReference type="Proteomes" id="UP001234343">
    <property type="component" value="Unassembled WGS sequence"/>
</dbReference>
<comment type="caution">
    <text evidence="2">The sequence shown here is derived from an EMBL/GenBank/DDBJ whole genome shotgun (WGS) entry which is preliminary data.</text>
</comment>
<evidence type="ECO:0008006" key="4">
    <source>
        <dbReference type="Google" id="ProtNLM"/>
    </source>
</evidence>
<keyword evidence="1" id="KW-0732">Signal</keyword>
<proteinExistence type="predicted"/>
<evidence type="ECO:0000313" key="3">
    <source>
        <dbReference type="Proteomes" id="UP001234343"/>
    </source>
</evidence>
<reference evidence="2 3" key="1">
    <citation type="submission" date="2023-06" db="EMBL/GenBank/DDBJ databases">
        <title>Alteromonas sp. ASW11-36 isolated from intertidal sand.</title>
        <authorList>
            <person name="Li Y."/>
        </authorList>
    </citation>
    <scope>NUCLEOTIDE SEQUENCE [LARGE SCALE GENOMIC DNA]</scope>
    <source>
        <strain evidence="2 3">ASW11-36</strain>
    </source>
</reference>
<name>A0ABT7SWA4_9ALTE</name>
<evidence type="ECO:0000313" key="2">
    <source>
        <dbReference type="EMBL" id="MDM7859847.1"/>
    </source>
</evidence>
<keyword evidence="3" id="KW-1185">Reference proteome</keyword>
<organism evidence="2 3">
    <name type="scientific">Alteromonas arenosi</name>
    <dbReference type="NCBI Taxonomy" id="3055817"/>
    <lineage>
        <taxon>Bacteria</taxon>
        <taxon>Pseudomonadati</taxon>
        <taxon>Pseudomonadota</taxon>
        <taxon>Gammaproteobacteria</taxon>
        <taxon>Alteromonadales</taxon>
        <taxon>Alteromonadaceae</taxon>
        <taxon>Alteromonas/Salinimonas group</taxon>
        <taxon>Alteromonas</taxon>
    </lineage>
</organism>
<feature type="chain" id="PRO_5046783697" description="DUF2846 domain-containing protein" evidence="1">
    <location>
        <begin position="29"/>
        <end position="173"/>
    </location>
</feature>
<dbReference type="EMBL" id="JAUCBP010000006">
    <property type="protein sequence ID" value="MDM7859847.1"/>
    <property type="molecule type" value="Genomic_DNA"/>
</dbReference>
<accession>A0ABT7SWA4</accession>
<dbReference type="PROSITE" id="PS51257">
    <property type="entry name" value="PROKAR_LIPOPROTEIN"/>
    <property type="match status" value="1"/>
</dbReference>
<feature type="signal peptide" evidence="1">
    <location>
        <begin position="1"/>
        <end position="28"/>
    </location>
</feature>
<dbReference type="RefSeq" id="WP_289364013.1">
    <property type="nucleotide sequence ID" value="NZ_JAUCBP010000006.1"/>
</dbReference>